<reference evidence="8" key="3">
    <citation type="submission" date="2025-09" db="UniProtKB">
        <authorList>
            <consortium name="Ensembl"/>
        </authorList>
    </citation>
    <scope>IDENTIFICATION</scope>
</reference>
<dbReference type="Pfam" id="PF00444">
    <property type="entry name" value="Ribosomal_L36"/>
    <property type="match status" value="1"/>
</dbReference>
<name>A0A3B4DFG3_PYGNA</name>
<keyword evidence="3" id="KW-0809">Transit peptide</keyword>
<proteinExistence type="inferred from homology"/>
<dbReference type="GO" id="GO:0003735">
    <property type="term" value="F:structural constituent of ribosome"/>
    <property type="evidence" value="ECO:0007669"/>
    <property type="project" value="InterPro"/>
</dbReference>
<dbReference type="GO" id="GO:0006412">
    <property type="term" value="P:translation"/>
    <property type="evidence" value="ECO:0007669"/>
    <property type="project" value="InterPro"/>
</dbReference>
<dbReference type="AlphaFoldDB" id="A0A3B4DFG3"/>
<evidence type="ECO:0000256" key="3">
    <source>
        <dbReference type="ARBA" id="ARBA00022946"/>
    </source>
</evidence>
<dbReference type="InterPro" id="IPR052143">
    <property type="entry name" value="Mitoribosomal_bL36m"/>
</dbReference>
<dbReference type="NCBIfam" id="TIGR01022">
    <property type="entry name" value="rpmJ_bact"/>
    <property type="match status" value="1"/>
</dbReference>
<evidence type="ECO:0000256" key="4">
    <source>
        <dbReference type="ARBA" id="ARBA00022980"/>
    </source>
</evidence>
<evidence type="ECO:0000256" key="2">
    <source>
        <dbReference type="ARBA" id="ARBA00007645"/>
    </source>
</evidence>
<evidence type="ECO:0000256" key="7">
    <source>
        <dbReference type="RuleBase" id="RU000570"/>
    </source>
</evidence>
<keyword evidence="6 7" id="KW-0687">Ribonucleoprotein</keyword>
<keyword evidence="5" id="KW-0496">Mitochondrion</keyword>
<evidence type="ECO:0000256" key="5">
    <source>
        <dbReference type="ARBA" id="ARBA00023128"/>
    </source>
</evidence>
<dbReference type="PANTHER" id="PTHR46909:SF1">
    <property type="entry name" value="LARGE RIBOSOMAL SUBUNIT PROTEIN BL36M"/>
    <property type="match status" value="1"/>
</dbReference>
<dbReference type="InterPro" id="IPR035977">
    <property type="entry name" value="Ribosomal_bL36_sp"/>
</dbReference>
<reference evidence="8 9" key="1">
    <citation type="submission" date="2020-10" db="EMBL/GenBank/DDBJ databases">
        <title>Pygocentrus nattereri (red-bellied piranha) genome, fPygNat1, primary haplotype.</title>
        <authorList>
            <person name="Myers G."/>
            <person name="Meyer A."/>
            <person name="Karagic N."/>
            <person name="Pippel M."/>
            <person name="Winkler S."/>
            <person name="Tracey A."/>
            <person name="Wood J."/>
            <person name="Formenti G."/>
            <person name="Howe K."/>
            <person name="Fedrigo O."/>
            <person name="Jarvis E.D."/>
        </authorList>
    </citation>
    <scope>NUCLEOTIDE SEQUENCE [LARGE SCALE GENOMIC DNA]</scope>
</reference>
<evidence type="ECO:0000256" key="1">
    <source>
        <dbReference type="ARBA" id="ARBA00004173"/>
    </source>
</evidence>
<comment type="subcellular location">
    <subcellularLocation>
        <location evidence="1">Mitochondrion</location>
    </subcellularLocation>
</comment>
<dbReference type="Ensembl" id="ENSPNAT00000034198.2">
    <property type="protein sequence ID" value="ENSPNAP00000022203.1"/>
    <property type="gene ID" value="ENSPNAG00000004615.2"/>
</dbReference>
<dbReference type="PANTHER" id="PTHR46909">
    <property type="entry name" value="39S RIBOSOMAL PROTEIN L36, MITOCHONDRIAL"/>
    <property type="match status" value="1"/>
</dbReference>
<keyword evidence="4 7" id="KW-0689">Ribosomal protein</keyword>
<keyword evidence="9" id="KW-1185">Reference proteome</keyword>
<dbReference type="InterPro" id="IPR000473">
    <property type="entry name" value="Ribosomal_bL36"/>
</dbReference>
<sequence length="119" mass="13113">MAPLFLPCLVSSLTRQLSRVVKYTAVSSLPAAGAQRCISTIAAALAPSRGTFSLVQGPNSPFRSPLLGQCQQLMCAQPSASMKTKTALKKRCKDCFFVRRRGRLFVYCKTHPRHKQRQG</sequence>
<dbReference type="OMA" id="CIQPCAG"/>
<dbReference type="GeneTree" id="ENSGT00390000010866"/>
<evidence type="ECO:0000313" key="8">
    <source>
        <dbReference type="Ensembl" id="ENSPNAP00000022203.1"/>
    </source>
</evidence>
<accession>A0A3B4DFG3</accession>
<dbReference type="Proteomes" id="UP001501920">
    <property type="component" value="Chromosome 27"/>
</dbReference>
<reference evidence="8" key="2">
    <citation type="submission" date="2025-08" db="UniProtKB">
        <authorList>
            <consortium name="Ensembl"/>
        </authorList>
    </citation>
    <scope>IDENTIFICATION</scope>
</reference>
<dbReference type="STRING" id="42514.ENSPNAP00000022203"/>
<dbReference type="SUPFAM" id="SSF57840">
    <property type="entry name" value="Ribosomal protein L36"/>
    <property type="match status" value="1"/>
</dbReference>
<protein>
    <recommendedName>
        <fullName evidence="7">Ribosomal protein</fullName>
    </recommendedName>
</protein>
<dbReference type="PROSITE" id="PS00828">
    <property type="entry name" value="RIBOSOMAL_L36"/>
    <property type="match status" value="1"/>
</dbReference>
<dbReference type="HAMAP" id="MF_00251">
    <property type="entry name" value="Ribosomal_bL36"/>
    <property type="match status" value="1"/>
</dbReference>
<dbReference type="GO" id="GO:0005762">
    <property type="term" value="C:mitochondrial large ribosomal subunit"/>
    <property type="evidence" value="ECO:0007669"/>
    <property type="project" value="TreeGrafter"/>
</dbReference>
<comment type="similarity">
    <text evidence="2 7">Belongs to the bacterial ribosomal protein bL36 family.</text>
</comment>
<evidence type="ECO:0000256" key="6">
    <source>
        <dbReference type="ARBA" id="ARBA00023274"/>
    </source>
</evidence>
<organism evidence="8 9">
    <name type="scientific">Pygocentrus nattereri</name>
    <name type="common">Red-bellied piranha</name>
    <dbReference type="NCBI Taxonomy" id="42514"/>
    <lineage>
        <taxon>Eukaryota</taxon>
        <taxon>Metazoa</taxon>
        <taxon>Chordata</taxon>
        <taxon>Craniata</taxon>
        <taxon>Vertebrata</taxon>
        <taxon>Euteleostomi</taxon>
        <taxon>Actinopterygii</taxon>
        <taxon>Neopterygii</taxon>
        <taxon>Teleostei</taxon>
        <taxon>Ostariophysi</taxon>
        <taxon>Characiformes</taxon>
        <taxon>Characoidei</taxon>
        <taxon>Pygocentrus</taxon>
    </lineage>
</organism>
<evidence type="ECO:0000313" key="9">
    <source>
        <dbReference type="Proteomes" id="UP001501920"/>
    </source>
</evidence>